<evidence type="ECO:0000256" key="11">
    <source>
        <dbReference type="PIRSR" id="PIRSR000350-2"/>
    </source>
</evidence>
<protein>
    <recommendedName>
        <fullName evidence="3 14">Dihydrolipoyl dehydrogenase</fullName>
        <ecNumber evidence="2 14">1.8.1.4</ecNumber>
    </recommendedName>
</protein>
<dbReference type="GO" id="GO:0004148">
    <property type="term" value="F:dihydrolipoyl dehydrogenase (NADH) activity"/>
    <property type="evidence" value="ECO:0007669"/>
    <property type="project" value="UniProtKB-EC"/>
</dbReference>
<evidence type="ECO:0000256" key="9">
    <source>
        <dbReference type="ARBA" id="ARBA00023284"/>
    </source>
</evidence>
<dbReference type="PIRSF" id="PIRSF000350">
    <property type="entry name" value="Mercury_reductase_MerA"/>
    <property type="match status" value="1"/>
</dbReference>
<feature type="domain" description="Pyridine nucleotide-disulphide oxidoreductase dimerisation" evidence="15">
    <location>
        <begin position="350"/>
        <end position="459"/>
    </location>
</feature>
<feature type="binding site" evidence="12">
    <location>
        <position position="56"/>
    </location>
    <ligand>
        <name>FAD</name>
        <dbReference type="ChEBI" id="CHEBI:57692"/>
    </ligand>
</feature>
<feature type="binding site" evidence="12">
    <location>
        <position position="208"/>
    </location>
    <ligand>
        <name>NAD(+)</name>
        <dbReference type="ChEBI" id="CHEBI:57540"/>
    </ligand>
</feature>
<dbReference type="PROSITE" id="PS00076">
    <property type="entry name" value="PYRIDINE_REDOX_1"/>
    <property type="match status" value="1"/>
</dbReference>
<keyword evidence="12" id="KW-0547">Nucleotide-binding</keyword>
<keyword evidence="6 14" id="KW-0560">Oxidoreductase</keyword>
<dbReference type="InterPro" id="IPR050151">
    <property type="entry name" value="Class-I_Pyr_Nuc-Dis_Oxidored"/>
</dbReference>
<evidence type="ECO:0000256" key="8">
    <source>
        <dbReference type="ARBA" id="ARBA00023157"/>
    </source>
</evidence>
<dbReference type="Proteomes" id="UP000199695">
    <property type="component" value="Unassembled WGS sequence"/>
</dbReference>
<feature type="binding site" evidence="12">
    <location>
        <begin position="185"/>
        <end position="192"/>
    </location>
    <ligand>
        <name>NAD(+)</name>
        <dbReference type="ChEBI" id="CHEBI:57540"/>
    </ligand>
</feature>
<dbReference type="RefSeq" id="WP_089965585.1">
    <property type="nucleotide sequence ID" value="NZ_FOCQ01000003.1"/>
</dbReference>
<evidence type="ECO:0000256" key="2">
    <source>
        <dbReference type="ARBA" id="ARBA00012608"/>
    </source>
</evidence>
<feature type="active site" description="Proton acceptor" evidence="11">
    <location>
        <position position="448"/>
    </location>
</feature>
<evidence type="ECO:0000256" key="10">
    <source>
        <dbReference type="ARBA" id="ARBA00049187"/>
    </source>
</evidence>
<evidence type="ECO:0000259" key="15">
    <source>
        <dbReference type="Pfam" id="PF02852"/>
    </source>
</evidence>
<evidence type="ECO:0000256" key="1">
    <source>
        <dbReference type="ARBA" id="ARBA00007532"/>
    </source>
</evidence>
<dbReference type="InterPro" id="IPR006258">
    <property type="entry name" value="Lipoamide_DH"/>
</dbReference>
<dbReference type="PRINTS" id="PR00368">
    <property type="entry name" value="FADPNR"/>
</dbReference>
<proteinExistence type="inferred from homology"/>
<comment type="catalytic activity">
    <reaction evidence="10 14">
        <text>N(6)-[(R)-dihydrolipoyl]-L-lysyl-[protein] + NAD(+) = N(6)-[(R)-lipoyl]-L-lysyl-[protein] + NADH + H(+)</text>
        <dbReference type="Rhea" id="RHEA:15045"/>
        <dbReference type="Rhea" id="RHEA-COMP:10474"/>
        <dbReference type="Rhea" id="RHEA-COMP:10475"/>
        <dbReference type="ChEBI" id="CHEBI:15378"/>
        <dbReference type="ChEBI" id="CHEBI:57540"/>
        <dbReference type="ChEBI" id="CHEBI:57945"/>
        <dbReference type="ChEBI" id="CHEBI:83099"/>
        <dbReference type="ChEBI" id="CHEBI:83100"/>
        <dbReference type="EC" id="1.8.1.4"/>
    </reaction>
</comment>
<dbReference type="PANTHER" id="PTHR22912:SF160">
    <property type="entry name" value="DIHYDROLIPOYL DEHYDROGENASE"/>
    <property type="match status" value="1"/>
</dbReference>
<dbReference type="AlphaFoldDB" id="A0A1H8C4L8"/>
<dbReference type="InterPro" id="IPR004099">
    <property type="entry name" value="Pyr_nucl-diS_OxRdtase_dimer"/>
</dbReference>
<feature type="disulfide bond" description="Redox-active" evidence="13">
    <location>
        <begin position="47"/>
        <end position="52"/>
    </location>
</feature>
<feature type="binding site" evidence="12">
    <location>
        <position position="275"/>
    </location>
    <ligand>
        <name>NAD(+)</name>
        <dbReference type="ChEBI" id="CHEBI:57540"/>
    </ligand>
</feature>
<comment type="miscellaneous">
    <text evidence="14">The active site is a redox-active disulfide bond.</text>
</comment>
<evidence type="ECO:0000256" key="13">
    <source>
        <dbReference type="PIRSR" id="PIRSR000350-4"/>
    </source>
</evidence>
<keyword evidence="7 12" id="KW-0520">NAD</keyword>
<evidence type="ECO:0000256" key="12">
    <source>
        <dbReference type="PIRSR" id="PIRSR000350-3"/>
    </source>
</evidence>
<evidence type="ECO:0000256" key="14">
    <source>
        <dbReference type="RuleBase" id="RU003692"/>
    </source>
</evidence>
<dbReference type="PRINTS" id="PR00411">
    <property type="entry name" value="PNDRDTASEI"/>
</dbReference>
<dbReference type="Pfam" id="PF07992">
    <property type="entry name" value="Pyr_redox_2"/>
    <property type="match status" value="1"/>
</dbReference>
<keyword evidence="5 12" id="KW-0274">FAD</keyword>
<keyword evidence="8" id="KW-1015">Disulfide bond</keyword>
<feature type="binding site" evidence="12">
    <location>
        <begin position="148"/>
        <end position="150"/>
    </location>
    <ligand>
        <name>FAD</name>
        <dbReference type="ChEBI" id="CHEBI:57692"/>
    </ligand>
</feature>
<dbReference type="GO" id="GO:0006103">
    <property type="term" value="P:2-oxoglutarate metabolic process"/>
    <property type="evidence" value="ECO:0007669"/>
    <property type="project" value="TreeGrafter"/>
</dbReference>
<accession>A0A1H8C4L8</accession>
<dbReference type="STRING" id="1173111.SAMN05444955_10369"/>
<dbReference type="SUPFAM" id="SSF51905">
    <property type="entry name" value="FAD/NAD(P)-binding domain"/>
    <property type="match status" value="1"/>
</dbReference>
<reference evidence="17 18" key="1">
    <citation type="submission" date="2016-10" db="EMBL/GenBank/DDBJ databases">
        <authorList>
            <person name="de Groot N.N."/>
        </authorList>
    </citation>
    <scope>NUCLEOTIDE SEQUENCE [LARGE SCALE GENOMIC DNA]</scope>
    <source>
        <strain evidence="17 18">DSM 46701</strain>
    </source>
</reference>
<evidence type="ECO:0000313" key="18">
    <source>
        <dbReference type="Proteomes" id="UP000199695"/>
    </source>
</evidence>
<dbReference type="EMBL" id="FOCQ01000003">
    <property type="protein sequence ID" value="SEM90025.1"/>
    <property type="molecule type" value="Genomic_DNA"/>
</dbReference>
<name>A0A1H8C4L8_9BACL</name>
<dbReference type="Pfam" id="PF02852">
    <property type="entry name" value="Pyr_redox_dim"/>
    <property type="match status" value="1"/>
</dbReference>
<dbReference type="InterPro" id="IPR036188">
    <property type="entry name" value="FAD/NAD-bd_sf"/>
</dbReference>
<feature type="binding site" evidence="12">
    <location>
        <position position="316"/>
    </location>
    <ligand>
        <name>FAD</name>
        <dbReference type="ChEBI" id="CHEBI:57692"/>
    </ligand>
</feature>
<evidence type="ECO:0000259" key="16">
    <source>
        <dbReference type="Pfam" id="PF07992"/>
    </source>
</evidence>
<evidence type="ECO:0000256" key="4">
    <source>
        <dbReference type="ARBA" id="ARBA00022630"/>
    </source>
</evidence>
<keyword evidence="18" id="KW-1185">Reference proteome</keyword>
<dbReference type="Gene3D" id="3.50.50.60">
    <property type="entry name" value="FAD/NAD(P)-binding domain"/>
    <property type="match status" value="2"/>
</dbReference>
<dbReference type="InterPro" id="IPR016156">
    <property type="entry name" value="FAD/NAD-linked_Rdtase_dimer_sf"/>
</dbReference>
<comment type="cofactor">
    <cofactor evidence="12 14">
        <name>FAD</name>
        <dbReference type="ChEBI" id="CHEBI:57692"/>
    </cofactor>
    <text evidence="12 14">Binds 1 FAD per subunit.</text>
</comment>
<evidence type="ECO:0000256" key="7">
    <source>
        <dbReference type="ARBA" id="ARBA00023027"/>
    </source>
</evidence>
<dbReference type="FunFam" id="3.30.390.30:FF:000001">
    <property type="entry name" value="Dihydrolipoyl dehydrogenase"/>
    <property type="match status" value="1"/>
</dbReference>
<evidence type="ECO:0000313" key="17">
    <source>
        <dbReference type="EMBL" id="SEM90025.1"/>
    </source>
</evidence>
<dbReference type="NCBIfam" id="TIGR01350">
    <property type="entry name" value="lipoamide_DH"/>
    <property type="match status" value="1"/>
</dbReference>
<evidence type="ECO:0000256" key="5">
    <source>
        <dbReference type="ARBA" id="ARBA00022827"/>
    </source>
</evidence>
<dbReference type="InterPro" id="IPR012999">
    <property type="entry name" value="Pyr_OxRdtase_I_AS"/>
</dbReference>
<dbReference type="InterPro" id="IPR001100">
    <property type="entry name" value="Pyr_nuc-diS_OxRdtase"/>
</dbReference>
<gene>
    <name evidence="17" type="ORF">SAMN05444955_10369</name>
</gene>
<evidence type="ECO:0000256" key="3">
    <source>
        <dbReference type="ARBA" id="ARBA00016961"/>
    </source>
</evidence>
<evidence type="ECO:0000256" key="6">
    <source>
        <dbReference type="ARBA" id="ARBA00023002"/>
    </source>
</evidence>
<dbReference type="EC" id="1.8.1.4" evidence="2 14"/>
<sequence>MVVGDLAQEVDVLVIGAGPGGYVAAIRAAQLGRSVTIVDKDALGGVCLNRGCIPSKAIISAAERYMHIKEAGDLGIEISGDVSVNMPKLIEWKNGVVKKLTGGVQSLLKGNQVDIVYGEAYFSGPNSVRISNDESSQTYKFNDVIIATGSRPVELSVLPFDGKRILSSTEALNLHEVPKRLVVVGGGYIGLELGTAYAKLGAEVTILEGTKSLLPGTDPALTKMVTRKLKKLGVTVITEAMVQGGEVNGEEVTVRATVNGEEKAFTADYCLVSVGRKPNTDELGLEIAGVELDERGFIKIDNQCRTNVEHIYAIGDCAGGVLLAHKASYEAKVAAEAMCGMSSVIDYQAMPFVIFSDPEIAYTGLTEAQAKEEGYDPIVSRFAFQANGRALSMNHADGFVQVVADKETKQLLGVQIVGPEASTLISEAVFAIEMGANAEDLALTIHAHPTLPETIMEAAEGVFGNAIHMVNKK</sequence>
<dbReference type="SUPFAM" id="SSF55424">
    <property type="entry name" value="FAD/NAD-linked reductases, dimerisation (C-terminal) domain"/>
    <property type="match status" value="1"/>
</dbReference>
<dbReference type="GO" id="GO:0050660">
    <property type="term" value="F:flavin adenine dinucleotide binding"/>
    <property type="evidence" value="ECO:0007669"/>
    <property type="project" value="InterPro"/>
</dbReference>
<keyword evidence="9 14" id="KW-0676">Redox-active center</keyword>
<organism evidence="17 18">
    <name type="scientific">Lihuaxuella thermophila</name>
    <dbReference type="NCBI Taxonomy" id="1173111"/>
    <lineage>
        <taxon>Bacteria</taxon>
        <taxon>Bacillati</taxon>
        <taxon>Bacillota</taxon>
        <taxon>Bacilli</taxon>
        <taxon>Bacillales</taxon>
        <taxon>Thermoactinomycetaceae</taxon>
        <taxon>Lihuaxuella</taxon>
    </lineage>
</organism>
<feature type="domain" description="FAD/NAD(P)-binding" evidence="16">
    <location>
        <begin position="11"/>
        <end position="331"/>
    </location>
</feature>
<comment type="similarity">
    <text evidence="1 14">Belongs to the class-I pyridine nucleotide-disulfide oxidoreductase family.</text>
</comment>
<keyword evidence="4 14" id="KW-0285">Flavoprotein</keyword>
<dbReference type="InterPro" id="IPR023753">
    <property type="entry name" value="FAD/NAD-binding_dom"/>
</dbReference>
<dbReference type="OrthoDB" id="9800167at2"/>
<dbReference type="Gene3D" id="3.30.390.30">
    <property type="match status" value="1"/>
</dbReference>
<dbReference type="PANTHER" id="PTHR22912">
    <property type="entry name" value="DISULFIDE OXIDOREDUCTASE"/>
    <property type="match status" value="1"/>
</dbReference>